<evidence type="ECO:0000256" key="12">
    <source>
        <dbReference type="ARBA" id="ARBA00081141"/>
    </source>
</evidence>
<dbReference type="PROSITE" id="PS51449">
    <property type="entry name" value="MTTASE_N"/>
    <property type="match status" value="1"/>
</dbReference>
<dbReference type="Gene3D" id="3.80.30.20">
    <property type="entry name" value="tm_1862 like domain"/>
    <property type="match status" value="1"/>
</dbReference>
<evidence type="ECO:0000313" key="18">
    <source>
        <dbReference type="Proteomes" id="UP000623678"/>
    </source>
</evidence>
<keyword evidence="7 13" id="KW-0411">Iron-sulfur</keyword>
<dbReference type="CDD" id="cd01335">
    <property type="entry name" value="Radical_SAM"/>
    <property type="match status" value="1"/>
</dbReference>
<evidence type="ECO:0000256" key="13">
    <source>
        <dbReference type="HAMAP-Rule" id="MF_01864"/>
    </source>
</evidence>
<feature type="binding site" evidence="13">
    <location>
        <position position="195"/>
    </location>
    <ligand>
        <name>[4Fe-4S] cluster</name>
        <dbReference type="ChEBI" id="CHEBI:49883"/>
        <label>2</label>
        <note>4Fe-4S-S-AdoMet</note>
    </ligand>
</feature>
<evidence type="ECO:0000256" key="6">
    <source>
        <dbReference type="ARBA" id="ARBA00023004"/>
    </source>
</evidence>
<dbReference type="Pfam" id="PF00919">
    <property type="entry name" value="UPF0004"/>
    <property type="match status" value="1"/>
</dbReference>
<dbReference type="HAMAP" id="MF_01864">
    <property type="entry name" value="tRNA_metthiotr_MiaB"/>
    <property type="match status" value="1"/>
</dbReference>
<dbReference type="NCBIfam" id="TIGR01574">
    <property type="entry name" value="miaB-methiolase"/>
    <property type="match status" value="1"/>
</dbReference>
<dbReference type="InterPro" id="IPR005839">
    <property type="entry name" value="Methylthiotransferase"/>
</dbReference>
<keyword evidence="2 13" id="KW-0004">4Fe-4S</keyword>
<dbReference type="InterPro" id="IPR058240">
    <property type="entry name" value="rSAM_sf"/>
</dbReference>
<evidence type="ECO:0000256" key="2">
    <source>
        <dbReference type="ARBA" id="ARBA00022485"/>
    </source>
</evidence>
<dbReference type="InterPro" id="IPR020612">
    <property type="entry name" value="Methylthiotransferase_CS"/>
</dbReference>
<dbReference type="GO" id="GO:0046872">
    <property type="term" value="F:metal ion binding"/>
    <property type="evidence" value="ECO:0007669"/>
    <property type="project" value="UniProtKB-KW"/>
</dbReference>
<keyword evidence="3 13" id="KW-0808">Transferase</keyword>
<feature type="binding site" evidence="13">
    <location>
        <position position="191"/>
    </location>
    <ligand>
        <name>[4Fe-4S] cluster</name>
        <dbReference type="ChEBI" id="CHEBI:49883"/>
        <label>2</label>
        <note>4Fe-4S-S-AdoMet</note>
    </ligand>
</feature>
<dbReference type="SFLD" id="SFLDG01061">
    <property type="entry name" value="methylthiotransferase"/>
    <property type="match status" value="1"/>
</dbReference>
<dbReference type="SUPFAM" id="SSF102114">
    <property type="entry name" value="Radical SAM enzymes"/>
    <property type="match status" value="1"/>
</dbReference>
<feature type="binding site" evidence="13">
    <location>
        <position position="45"/>
    </location>
    <ligand>
        <name>[4Fe-4S] cluster</name>
        <dbReference type="ChEBI" id="CHEBI:49883"/>
        <label>1</label>
    </ligand>
</feature>
<dbReference type="AlphaFoldDB" id="A0A926EN72"/>
<dbReference type="PROSITE" id="PS51918">
    <property type="entry name" value="RADICAL_SAM"/>
    <property type="match status" value="1"/>
</dbReference>
<comment type="catalytic activity">
    <reaction evidence="9 13">
        <text>N(6)-dimethylallyladenosine(37) in tRNA + (sulfur carrier)-SH + AH2 + 2 S-adenosyl-L-methionine = 2-methylsulfanyl-N(6)-dimethylallyladenosine(37) in tRNA + (sulfur carrier)-H + 5'-deoxyadenosine + L-methionine + A + S-adenosyl-L-homocysteine + 2 H(+)</text>
        <dbReference type="Rhea" id="RHEA:37067"/>
        <dbReference type="Rhea" id="RHEA-COMP:10375"/>
        <dbReference type="Rhea" id="RHEA-COMP:10376"/>
        <dbReference type="Rhea" id="RHEA-COMP:14737"/>
        <dbReference type="Rhea" id="RHEA-COMP:14739"/>
        <dbReference type="ChEBI" id="CHEBI:13193"/>
        <dbReference type="ChEBI" id="CHEBI:15378"/>
        <dbReference type="ChEBI" id="CHEBI:17319"/>
        <dbReference type="ChEBI" id="CHEBI:17499"/>
        <dbReference type="ChEBI" id="CHEBI:29917"/>
        <dbReference type="ChEBI" id="CHEBI:57844"/>
        <dbReference type="ChEBI" id="CHEBI:57856"/>
        <dbReference type="ChEBI" id="CHEBI:59789"/>
        <dbReference type="ChEBI" id="CHEBI:64428"/>
        <dbReference type="ChEBI" id="CHEBI:74415"/>
        <dbReference type="ChEBI" id="CHEBI:74417"/>
        <dbReference type="EC" id="2.8.4.3"/>
    </reaction>
</comment>
<dbReference type="SMART" id="SM00729">
    <property type="entry name" value="Elp3"/>
    <property type="match status" value="1"/>
</dbReference>
<comment type="cofactor">
    <cofactor evidence="13">
        <name>[4Fe-4S] cluster</name>
        <dbReference type="ChEBI" id="CHEBI:49883"/>
    </cofactor>
    <text evidence="13">Binds 2 [4Fe-4S] clusters. One cluster is coordinated with 3 cysteines and an exchangeable S-adenosyl-L-methionine.</text>
</comment>
<evidence type="ECO:0000256" key="10">
    <source>
        <dbReference type="ARBA" id="ARBA00068570"/>
    </source>
</evidence>
<dbReference type="EC" id="2.8.4.3" evidence="8 13"/>
<keyword evidence="4 13" id="KW-0949">S-adenosyl-L-methionine</keyword>
<feature type="binding site" evidence="13">
    <location>
        <position position="81"/>
    </location>
    <ligand>
        <name>[4Fe-4S] cluster</name>
        <dbReference type="ChEBI" id="CHEBI:49883"/>
        <label>1</label>
    </ligand>
</feature>
<evidence type="ECO:0000256" key="7">
    <source>
        <dbReference type="ARBA" id="ARBA00023014"/>
    </source>
</evidence>
<dbReference type="PROSITE" id="PS50926">
    <property type="entry name" value="TRAM"/>
    <property type="match status" value="1"/>
</dbReference>
<comment type="subcellular location">
    <subcellularLocation>
        <location evidence="13">Cytoplasm</location>
    </subcellularLocation>
</comment>
<evidence type="ECO:0000256" key="11">
    <source>
        <dbReference type="ARBA" id="ARBA00080698"/>
    </source>
</evidence>
<proteinExistence type="inferred from homology"/>
<dbReference type="PANTHER" id="PTHR43020">
    <property type="entry name" value="CDK5 REGULATORY SUBUNIT-ASSOCIATED PROTEIN 1"/>
    <property type="match status" value="1"/>
</dbReference>
<feature type="binding site" evidence="13">
    <location>
        <position position="115"/>
    </location>
    <ligand>
        <name>[4Fe-4S] cluster</name>
        <dbReference type="ChEBI" id="CHEBI:49883"/>
        <label>1</label>
    </ligand>
</feature>
<dbReference type="EMBL" id="JACRTD010000001">
    <property type="protein sequence ID" value="MBC8584327.1"/>
    <property type="molecule type" value="Genomic_DNA"/>
</dbReference>
<dbReference type="InterPro" id="IPR006638">
    <property type="entry name" value="Elp3/MiaA/NifB-like_rSAM"/>
</dbReference>
<dbReference type="InterPro" id="IPR013848">
    <property type="entry name" value="Methylthiotransferase_N"/>
</dbReference>
<feature type="domain" description="MTTase N-terminal" evidence="15">
    <location>
        <begin position="36"/>
        <end position="154"/>
    </location>
</feature>
<feature type="domain" description="Radical SAM core" evidence="16">
    <location>
        <begin position="177"/>
        <end position="407"/>
    </location>
</feature>
<dbReference type="InterPro" id="IPR002792">
    <property type="entry name" value="TRAM_dom"/>
</dbReference>
<feature type="domain" description="TRAM" evidence="14">
    <location>
        <begin position="410"/>
        <end position="472"/>
    </location>
</feature>
<evidence type="ECO:0000259" key="15">
    <source>
        <dbReference type="PROSITE" id="PS51449"/>
    </source>
</evidence>
<dbReference type="NCBIfam" id="TIGR00089">
    <property type="entry name" value="MiaB/RimO family radical SAM methylthiotransferase"/>
    <property type="match status" value="1"/>
</dbReference>
<dbReference type="GO" id="GO:0051539">
    <property type="term" value="F:4 iron, 4 sulfur cluster binding"/>
    <property type="evidence" value="ECO:0007669"/>
    <property type="project" value="UniProtKB-UniRule"/>
</dbReference>
<dbReference type="Pfam" id="PF04055">
    <property type="entry name" value="Radical_SAM"/>
    <property type="match status" value="1"/>
</dbReference>
<sequence length="472" mass="53413">MSQTKWEIISEDILETQQKYAEKTRELLIKRYPRPLLAYVHSFGCQQNVSDGEKIMGMLYEMGYGFTDTVENADLVIYNTCAVRENAHFRVFGHVGALKPIKEQRPDMIIGLCGCMMQQSAVADKIKKSYPYVDIVFGTHAMHTLPQLLYQRLTGSKRMFSIENSDGSIVEGLPVKRIGSVKASLPIMYGCDNFCTYCVVPYVRGRERSRKPQDILCEVKKLVAEGYREITLLGQNVNSYGKGLEEEIDFSDLLSQINAVEGDFQIRFMTSHPKDCTKKLIDTIAACQKVCNHIHLPVQSGNNRVLKEMNRKYTVEDYLALIDYARKTIPGITFSSDIIVGFPGETYEEFLDTLALIKKVRYTALFTFIYSPREGTKAAKMEDPVPEEEKSKWLRQLLTEQSNIRQEMQEALIGKKLRVLAEGKGKSGDGYLTGRNVSGDIVEFSGEENLIGSFVDVQVEKALNWAVFGKLV</sequence>
<dbReference type="FunFam" id="3.40.50.12160:FF:000003">
    <property type="entry name" value="CDK5 regulatory subunit-associated protein 1"/>
    <property type="match status" value="1"/>
</dbReference>
<comment type="caution">
    <text evidence="17">The sequence shown here is derived from an EMBL/GenBank/DDBJ whole genome shotgun (WGS) entry which is preliminary data.</text>
</comment>
<dbReference type="PANTHER" id="PTHR43020:SF2">
    <property type="entry name" value="MITOCHONDRIAL TRNA METHYLTHIOTRANSFERASE CDK5RAP1"/>
    <property type="match status" value="1"/>
</dbReference>
<keyword evidence="5 13" id="KW-0479">Metal-binding</keyword>
<accession>A0A926EN72</accession>
<gene>
    <name evidence="13 17" type="primary">miaB</name>
    <name evidence="17" type="ORF">H8705_01860</name>
</gene>
<dbReference type="RefSeq" id="WP_262394151.1">
    <property type="nucleotide sequence ID" value="NZ_JACRTD010000001.1"/>
</dbReference>
<keyword evidence="6 13" id="KW-0408">Iron</keyword>
<comment type="subunit">
    <text evidence="13">Monomer.</text>
</comment>
<evidence type="ECO:0000259" key="14">
    <source>
        <dbReference type="PROSITE" id="PS50926"/>
    </source>
</evidence>
<comment type="similarity">
    <text evidence="13">Belongs to the methylthiotransferase family. MiaB subfamily.</text>
</comment>
<keyword evidence="13" id="KW-0963">Cytoplasm</keyword>
<evidence type="ECO:0000256" key="1">
    <source>
        <dbReference type="ARBA" id="ARBA00003234"/>
    </source>
</evidence>
<dbReference type="GO" id="GO:0035597">
    <property type="term" value="F:tRNA-2-methylthio-N(6)-dimethylallyladenosine(37) synthase activity"/>
    <property type="evidence" value="ECO:0007669"/>
    <property type="project" value="UniProtKB-EC"/>
</dbReference>
<name>A0A926EN72_9FIRM</name>
<evidence type="ECO:0000313" key="17">
    <source>
        <dbReference type="EMBL" id="MBC8584327.1"/>
    </source>
</evidence>
<dbReference type="FunFam" id="3.80.30.20:FF:000001">
    <property type="entry name" value="tRNA-2-methylthio-N(6)-dimethylallyladenosine synthase 2"/>
    <property type="match status" value="1"/>
</dbReference>
<dbReference type="InterPro" id="IPR038135">
    <property type="entry name" value="Methylthiotransferase_N_sf"/>
</dbReference>
<feature type="binding site" evidence="13">
    <location>
        <position position="198"/>
    </location>
    <ligand>
        <name>[4Fe-4S] cluster</name>
        <dbReference type="ChEBI" id="CHEBI:49883"/>
        <label>2</label>
        <note>4Fe-4S-S-AdoMet</note>
    </ligand>
</feature>
<keyword evidence="13" id="KW-0819">tRNA processing</keyword>
<evidence type="ECO:0000256" key="9">
    <source>
        <dbReference type="ARBA" id="ARBA00051425"/>
    </source>
</evidence>
<protein>
    <recommendedName>
        <fullName evidence="10 13">tRNA-2-methylthio-N(6)-dimethylallyladenosine synthase</fullName>
        <ecNumber evidence="8 13">2.8.4.3</ecNumber>
    </recommendedName>
    <alternativeName>
        <fullName evidence="12 13">(Dimethylallyl)adenosine tRNA methylthiotransferase MiaB</fullName>
    </alternativeName>
    <alternativeName>
        <fullName evidence="11 13">tRNA-i(6)A37 methylthiotransferase</fullName>
    </alternativeName>
</protein>
<dbReference type="GO" id="GO:0005829">
    <property type="term" value="C:cytosol"/>
    <property type="evidence" value="ECO:0007669"/>
    <property type="project" value="TreeGrafter"/>
</dbReference>
<evidence type="ECO:0000256" key="8">
    <source>
        <dbReference type="ARBA" id="ARBA00033765"/>
    </source>
</evidence>
<evidence type="ECO:0000256" key="5">
    <source>
        <dbReference type="ARBA" id="ARBA00022723"/>
    </source>
</evidence>
<evidence type="ECO:0000256" key="3">
    <source>
        <dbReference type="ARBA" id="ARBA00022679"/>
    </source>
</evidence>
<dbReference type="InterPro" id="IPR007197">
    <property type="entry name" value="rSAM"/>
</dbReference>
<dbReference type="Pfam" id="PF01938">
    <property type="entry name" value="TRAM"/>
    <property type="match status" value="1"/>
</dbReference>
<evidence type="ECO:0000259" key="16">
    <source>
        <dbReference type="PROSITE" id="PS51918"/>
    </source>
</evidence>
<dbReference type="SFLD" id="SFLDS00029">
    <property type="entry name" value="Radical_SAM"/>
    <property type="match status" value="1"/>
</dbReference>
<dbReference type="InterPro" id="IPR006463">
    <property type="entry name" value="MiaB_methiolase"/>
</dbReference>
<dbReference type="Proteomes" id="UP000623678">
    <property type="component" value="Unassembled WGS sequence"/>
</dbReference>
<dbReference type="Gene3D" id="3.40.50.12160">
    <property type="entry name" value="Methylthiotransferase, N-terminal domain"/>
    <property type="match status" value="1"/>
</dbReference>
<reference evidence="17" key="1">
    <citation type="submission" date="2020-08" db="EMBL/GenBank/DDBJ databases">
        <title>Genome public.</title>
        <authorList>
            <person name="Liu C."/>
            <person name="Sun Q."/>
        </authorList>
    </citation>
    <scope>NUCLEOTIDE SEQUENCE</scope>
    <source>
        <strain evidence="17">NSJ-64</strain>
    </source>
</reference>
<dbReference type="SFLD" id="SFLDG01082">
    <property type="entry name" value="B12-binding_domain_containing"/>
    <property type="match status" value="1"/>
</dbReference>
<organism evidence="17 18">
    <name type="scientific">Youxingia wuxianensis</name>
    <dbReference type="NCBI Taxonomy" id="2763678"/>
    <lineage>
        <taxon>Bacteria</taxon>
        <taxon>Bacillati</taxon>
        <taxon>Bacillota</taxon>
        <taxon>Clostridia</taxon>
        <taxon>Eubacteriales</taxon>
        <taxon>Oscillospiraceae</taxon>
        <taxon>Youxingia</taxon>
    </lineage>
</organism>
<dbReference type="InterPro" id="IPR023404">
    <property type="entry name" value="rSAM_horseshoe"/>
</dbReference>
<evidence type="ECO:0000256" key="4">
    <source>
        <dbReference type="ARBA" id="ARBA00022691"/>
    </source>
</evidence>
<dbReference type="SFLD" id="SFLDF00273">
    <property type="entry name" value="(dimethylallyl)adenosine_tRNA"/>
    <property type="match status" value="1"/>
</dbReference>
<dbReference type="PROSITE" id="PS01278">
    <property type="entry name" value="MTTASE_RADICAL"/>
    <property type="match status" value="1"/>
</dbReference>
<keyword evidence="18" id="KW-1185">Reference proteome</keyword>
<comment type="function">
    <text evidence="1 13">Catalyzes the methylthiolation of N6-(dimethylallyl)adenosine (i(6)A), leading to the formation of 2-methylthio-N6-(dimethylallyl)adenosine (ms(2)i(6)A) at position 37 in tRNAs that read codons beginning with uridine.</text>
</comment>